<dbReference type="EMBL" id="BGPR01002970">
    <property type="protein sequence ID" value="GBM81818.1"/>
    <property type="molecule type" value="Genomic_DNA"/>
</dbReference>
<comment type="caution">
    <text evidence="1">The sequence shown here is derived from an EMBL/GenBank/DDBJ whole genome shotgun (WGS) entry which is preliminary data.</text>
</comment>
<dbReference type="AlphaFoldDB" id="A0A4Y2IV88"/>
<evidence type="ECO:0000313" key="2">
    <source>
        <dbReference type="Proteomes" id="UP000499080"/>
    </source>
</evidence>
<sequence length="72" mass="8068">MDAKASMQKTWTNGWPLTRISSKRFLSDEDIVIIDCVQDDDDGDDIVENTTSLISHTDGMKGLEATLCYVEQ</sequence>
<organism evidence="1 2">
    <name type="scientific">Araneus ventricosus</name>
    <name type="common">Orbweaver spider</name>
    <name type="synonym">Epeira ventricosa</name>
    <dbReference type="NCBI Taxonomy" id="182803"/>
    <lineage>
        <taxon>Eukaryota</taxon>
        <taxon>Metazoa</taxon>
        <taxon>Ecdysozoa</taxon>
        <taxon>Arthropoda</taxon>
        <taxon>Chelicerata</taxon>
        <taxon>Arachnida</taxon>
        <taxon>Araneae</taxon>
        <taxon>Araneomorphae</taxon>
        <taxon>Entelegynae</taxon>
        <taxon>Araneoidea</taxon>
        <taxon>Araneidae</taxon>
        <taxon>Araneus</taxon>
    </lineage>
</organism>
<reference evidence="1 2" key="1">
    <citation type="journal article" date="2019" name="Sci. Rep.">
        <title>Orb-weaving spider Araneus ventricosus genome elucidates the spidroin gene catalogue.</title>
        <authorList>
            <person name="Kono N."/>
            <person name="Nakamura H."/>
            <person name="Ohtoshi R."/>
            <person name="Moran D.A.P."/>
            <person name="Shinohara A."/>
            <person name="Yoshida Y."/>
            <person name="Fujiwara M."/>
            <person name="Mori M."/>
            <person name="Tomita M."/>
            <person name="Arakawa K."/>
        </authorList>
    </citation>
    <scope>NUCLEOTIDE SEQUENCE [LARGE SCALE GENOMIC DNA]</scope>
</reference>
<gene>
    <name evidence="1" type="ORF">AVEN_12924_1</name>
</gene>
<proteinExistence type="predicted"/>
<dbReference type="Proteomes" id="UP000499080">
    <property type="component" value="Unassembled WGS sequence"/>
</dbReference>
<evidence type="ECO:0000313" key="1">
    <source>
        <dbReference type="EMBL" id="GBM81818.1"/>
    </source>
</evidence>
<protein>
    <submittedName>
        <fullName evidence="1">Uncharacterized protein</fullName>
    </submittedName>
</protein>
<keyword evidence="2" id="KW-1185">Reference proteome</keyword>
<name>A0A4Y2IV88_ARAVE</name>
<accession>A0A4Y2IV88</accession>